<dbReference type="InterPro" id="IPR019734">
    <property type="entry name" value="TPR_rpt"/>
</dbReference>
<dbReference type="Pfam" id="PF13424">
    <property type="entry name" value="TPR_12"/>
    <property type="match status" value="1"/>
</dbReference>
<name>A0A8J5XY03_DIALT</name>
<evidence type="ECO:0000313" key="7">
    <source>
        <dbReference type="EMBL" id="KAG8467515.1"/>
    </source>
</evidence>
<keyword evidence="3" id="KW-0677">Repeat</keyword>
<comment type="subcellular location">
    <subcellularLocation>
        <location evidence="1">Cytoplasm</location>
    </subcellularLocation>
</comment>
<dbReference type="Proteomes" id="UP000751190">
    <property type="component" value="Unassembled WGS sequence"/>
</dbReference>
<dbReference type="PANTHER" id="PTHR46630">
    <property type="entry name" value="TETRATRICOPEPTIDE REPEAT PROTEIN 29"/>
    <property type="match status" value="1"/>
</dbReference>
<evidence type="ECO:0000256" key="2">
    <source>
        <dbReference type="ARBA" id="ARBA00022490"/>
    </source>
</evidence>
<dbReference type="AlphaFoldDB" id="A0A8J5XY03"/>
<sequence>MEEDPLAALLQKVKGGPVVEPEAEAPPPPSDKHALSLQLLTEGYVQSFVDFFYLTHKPEASAQAIEDDLGEERFVLPVEQLEFVRTSLCDAEAARRQSQTKEVFSSYHALASLFATMEDYKTSIYFREKCLEISKLVADTEGELIASRELGMAHDKLDNKSESIRFFEKAHLLAQSNAEHLAQSNRDLVHSYQSYAKQCEANDDLQLALDYHQRCLQGAQESGDNALIGGAHYHLGQCLESLKEPAQAVEHYQTYLDLCKHGGDNDGQGAAAFALASAYQQIGDTASAVTHLEAFIDLAQGTGQVRSQAEACNSLGVIHSKHGDARSALHYFERFFELARSLGDPALVDKARVNLGIARGNLVMGAYVQVVTSDLNTLLAWKNRRVPFAEVAPRKQ</sequence>
<evidence type="ECO:0000313" key="8">
    <source>
        <dbReference type="Proteomes" id="UP000751190"/>
    </source>
</evidence>
<dbReference type="PANTHER" id="PTHR46630:SF1">
    <property type="entry name" value="TETRATRICOPEPTIDE REPEAT PROTEIN 29"/>
    <property type="match status" value="1"/>
</dbReference>
<accession>A0A8J5XY03</accession>
<evidence type="ECO:0000256" key="4">
    <source>
        <dbReference type="ARBA" id="ARBA00022803"/>
    </source>
</evidence>
<protein>
    <recommendedName>
        <fullName evidence="5">Tetratricopeptide repeat protein 29</fullName>
    </recommendedName>
</protein>
<keyword evidence="4" id="KW-0802">TPR repeat</keyword>
<dbReference type="InterPro" id="IPR051476">
    <property type="entry name" value="Bac_ResReg_Asp_Phosphatase"/>
</dbReference>
<gene>
    <name evidence="7" type="ORF">KFE25_000831</name>
</gene>
<dbReference type="OrthoDB" id="626167at2759"/>
<dbReference type="GO" id="GO:0005737">
    <property type="term" value="C:cytoplasm"/>
    <property type="evidence" value="ECO:0007669"/>
    <property type="project" value="UniProtKB-SubCell"/>
</dbReference>
<keyword evidence="2" id="KW-0963">Cytoplasm</keyword>
<organism evidence="7 8">
    <name type="scientific">Diacronema lutheri</name>
    <name type="common">Unicellular marine alga</name>
    <name type="synonym">Monochrysis lutheri</name>
    <dbReference type="NCBI Taxonomy" id="2081491"/>
    <lineage>
        <taxon>Eukaryota</taxon>
        <taxon>Haptista</taxon>
        <taxon>Haptophyta</taxon>
        <taxon>Pavlovophyceae</taxon>
        <taxon>Pavlovales</taxon>
        <taxon>Pavlovaceae</taxon>
        <taxon>Diacronema</taxon>
    </lineage>
</organism>
<feature type="region of interest" description="Disordered" evidence="6">
    <location>
        <begin position="12"/>
        <end position="32"/>
    </location>
</feature>
<dbReference type="EMBL" id="JAGTXO010000006">
    <property type="protein sequence ID" value="KAG8467515.1"/>
    <property type="molecule type" value="Genomic_DNA"/>
</dbReference>
<dbReference type="GO" id="GO:0005929">
    <property type="term" value="C:cilium"/>
    <property type="evidence" value="ECO:0007669"/>
    <property type="project" value="TreeGrafter"/>
</dbReference>
<dbReference type="OMA" id="QLAWMSG"/>
<reference evidence="7" key="1">
    <citation type="submission" date="2021-05" db="EMBL/GenBank/DDBJ databases">
        <title>The genome of the haptophyte Pavlova lutheri (Diacronema luteri, Pavlovales) - a model for lipid biosynthesis in eukaryotic algae.</title>
        <authorList>
            <person name="Hulatt C.J."/>
            <person name="Posewitz M.C."/>
        </authorList>
    </citation>
    <scope>NUCLEOTIDE SEQUENCE</scope>
    <source>
        <strain evidence="7">NIVA-4/92</strain>
    </source>
</reference>
<evidence type="ECO:0000256" key="5">
    <source>
        <dbReference type="ARBA" id="ARBA00040665"/>
    </source>
</evidence>
<dbReference type="SMART" id="SM00028">
    <property type="entry name" value="TPR"/>
    <property type="match status" value="5"/>
</dbReference>
<proteinExistence type="predicted"/>
<dbReference type="GO" id="GO:0003341">
    <property type="term" value="P:cilium movement"/>
    <property type="evidence" value="ECO:0007669"/>
    <property type="project" value="TreeGrafter"/>
</dbReference>
<evidence type="ECO:0000256" key="3">
    <source>
        <dbReference type="ARBA" id="ARBA00022737"/>
    </source>
</evidence>
<keyword evidence="8" id="KW-1185">Reference proteome</keyword>
<comment type="caution">
    <text evidence="7">The sequence shown here is derived from an EMBL/GenBank/DDBJ whole genome shotgun (WGS) entry which is preliminary data.</text>
</comment>
<evidence type="ECO:0000256" key="6">
    <source>
        <dbReference type="SAM" id="MobiDB-lite"/>
    </source>
</evidence>
<dbReference type="SUPFAM" id="SSF48452">
    <property type="entry name" value="TPR-like"/>
    <property type="match status" value="2"/>
</dbReference>
<dbReference type="InterPro" id="IPR011990">
    <property type="entry name" value="TPR-like_helical_dom_sf"/>
</dbReference>
<evidence type="ECO:0000256" key="1">
    <source>
        <dbReference type="ARBA" id="ARBA00004496"/>
    </source>
</evidence>
<dbReference type="Gene3D" id="1.25.40.10">
    <property type="entry name" value="Tetratricopeptide repeat domain"/>
    <property type="match status" value="1"/>
</dbReference>